<dbReference type="OrthoDB" id="7447276at2759"/>
<name>A0A8S4S5E5_9NEOP</name>
<reference evidence="1" key="1">
    <citation type="submission" date="2022-03" db="EMBL/GenBank/DDBJ databases">
        <authorList>
            <person name="Lindestad O."/>
        </authorList>
    </citation>
    <scope>NUCLEOTIDE SEQUENCE</scope>
</reference>
<organism evidence="1 2">
    <name type="scientific">Pararge aegeria aegeria</name>
    <dbReference type="NCBI Taxonomy" id="348720"/>
    <lineage>
        <taxon>Eukaryota</taxon>
        <taxon>Metazoa</taxon>
        <taxon>Ecdysozoa</taxon>
        <taxon>Arthropoda</taxon>
        <taxon>Hexapoda</taxon>
        <taxon>Insecta</taxon>
        <taxon>Pterygota</taxon>
        <taxon>Neoptera</taxon>
        <taxon>Endopterygota</taxon>
        <taxon>Lepidoptera</taxon>
        <taxon>Glossata</taxon>
        <taxon>Ditrysia</taxon>
        <taxon>Papilionoidea</taxon>
        <taxon>Nymphalidae</taxon>
        <taxon>Satyrinae</taxon>
        <taxon>Satyrini</taxon>
        <taxon>Parargina</taxon>
        <taxon>Pararge</taxon>
    </lineage>
</organism>
<gene>
    <name evidence="1" type="primary">jg14433</name>
    <name evidence="1" type="ORF">PAEG_LOCUS19341</name>
</gene>
<dbReference type="Proteomes" id="UP000838756">
    <property type="component" value="Unassembled WGS sequence"/>
</dbReference>
<protein>
    <submittedName>
        <fullName evidence="1">Jg14433 protein</fullName>
    </submittedName>
</protein>
<evidence type="ECO:0000313" key="2">
    <source>
        <dbReference type="Proteomes" id="UP000838756"/>
    </source>
</evidence>
<accession>A0A8S4S5E5</accession>
<dbReference type="AlphaFoldDB" id="A0A8S4S5E5"/>
<keyword evidence="2" id="KW-1185">Reference proteome</keyword>
<sequence length="103" mass="11537">MSDVLAVDVDAKPVLIQKLKSALQRSGKQLLGDSISLSHSSLQLDQSRNLVLYTDCMWSMVLKPYRKPACWGGWKLSNRGTIYNDSREQLVGMARQRDGSLVL</sequence>
<proteinExistence type="predicted"/>
<evidence type="ECO:0000313" key="1">
    <source>
        <dbReference type="EMBL" id="CAH2243140.1"/>
    </source>
</evidence>
<dbReference type="EMBL" id="CAKXAJ010025717">
    <property type="protein sequence ID" value="CAH2243140.1"/>
    <property type="molecule type" value="Genomic_DNA"/>
</dbReference>
<comment type="caution">
    <text evidence="1">The sequence shown here is derived from an EMBL/GenBank/DDBJ whole genome shotgun (WGS) entry which is preliminary data.</text>
</comment>